<dbReference type="AlphaFoldDB" id="G2YGK0"/>
<evidence type="ECO:0000313" key="3">
    <source>
        <dbReference type="Proteomes" id="UP000008177"/>
    </source>
</evidence>
<evidence type="ECO:0000256" key="1">
    <source>
        <dbReference type="SAM" id="MobiDB-lite"/>
    </source>
</evidence>
<sequence>MSPRSLVMNMSTVLSPSERSEARPRKDIFKFRDYKNRKIGNHSQASQRLQGAITKNSPSILEANRDLLSVVSQ</sequence>
<dbReference type="HOGENOM" id="CLU_2704544_0_0_1"/>
<gene>
    <name evidence="2" type="ORF">BofuT4_uP086770.1</name>
</gene>
<accession>G2YGK0</accession>
<evidence type="ECO:0000313" key="2">
    <source>
        <dbReference type="EMBL" id="CCD50898.1"/>
    </source>
</evidence>
<feature type="compositionally biased region" description="Polar residues" evidence="1">
    <location>
        <begin position="8"/>
        <end position="17"/>
    </location>
</feature>
<dbReference type="InParanoid" id="G2YGK0"/>
<dbReference type="Proteomes" id="UP000008177">
    <property type="component" value="Unplaced contigs"/>
</dbReference>
<feature type="compositionally biased region" description="Basic and acidic residues" evidence="1">
    <location>
        <begin position="18"/>
        <end position="28"/>
    </location>
</feature>
<name>G2YGK0_BOTF4</name>
<proteinExistence type="predicted"/>
<dbReference type="EMBL" id="FQ790330">
    <property type="protein sequence ID" value="CCD50898.1"/>
    <property type="molecule type" value="Genomic_DNA"/>
</dbReference>
<reference evidence="3" key="1">
    <citation type="journal article" date="2011" name="PLoS Genet.">
        <title>Genomic analysis of the necrotrophic fungal pathogens Sclerotinia sclerotiorum and Botrytis cinerea.</title>
        <authorList>
            <person name="Amselem J."/>
            <person name="Cuomo C.A."/>
            <person name="van Kan J.A."/>
            <person name="Viaud M."/>
            <person name="Benito E.P."/>
            <person name="Couloux A."/>
            <person name="Coutinho P.M."/>
            <person name="de Vries R.P."/>
            <person name="Dyer P.S."/>
            <person name="Fillinger S."/>
            <person name="Fournier E."/>
            <person name="Gout L."/>
            <person name="Hahn M."/>
            <person name="Kohn L."/>
            <person name="Lapalu N."/>
            <person name="Plummer K.M."/>
            <person name="Pradier J.M."/>
            <person name="Quevillon E."/>
            <person name="Sharon A."/>
            <person name="Simon A."/>
            <person name="ten Have A."/>
            <person name="Tudzynski B."/>
            <person name="Tudzynski P."/>
            <person name="Wincker P."/>
            <person name="Andrew M."/>
            <person name="Anthouard V."/>
            <person name="Beever R.E."/>
            <person name="Beffa R."/>
            <person name="Benoit I."/>
            <person name="Bouzid O."/>
            <person name="Brault B."/>
            <person name="Chen Z."/>
            <person name="Choquer M."/>
            <person name="Collemare J."/>
            <person name="Cotton P."/>
            <person name="Danchin E.G."/>
            <person name="Da Silva C."/>
            <person name="Gautier A."/>
            <person name="Giraud C."/>
            <person name="Giraud T."/>
            <person name="Gonzalez C."/>
            <person name="Grossetete S."/>
            <person name="Guldener U."/>
            <person name="Henrissat B."/>
            <person name="Howlett B.J."/>
            <person name="Kodira C."/>
            <person name="Kretschmer M."/>
            <person name="Lappartient A."/>
            <person name="Leroch M."/>
            <person name="Levis C."/>
            <person name="Mauceli E."/>
            <person name="Neuveglise C."/>
            <person name="Oeser B."/>
            <person name="Pearson M."/>
            <person name="Poulain J."/>
            <person name="Poussereau N."/>
            <person name="Quesneville H."/>
            <person name="Rascle C."/>
            <person name="Schumacher J."/>
            <person name="Segurens B."/>
            <person name="Sexton A."/>
            <person name="Silva E."/>
            <person name="Sirven C."/>
            <person name="Soanes D.M."/>
            <person name="Talbot N.J."/>
            <person name="Templeton M."/>
            <person name="Yandava C."/>
            <person name="Yarden O."/>
            <person name="Zeng Q."/>
            <person name="Rollins J.A."/>
            <person name="Lebrun M.H."/>
            <person name="Dickman M."/>
        </authorList>
    </citation>
    <scope>NUCLEOTIDE SEQUENCE [LARGE SCALE GENOMIC DNA]</scope>
    <source>
        <strain evidence="3">T4</strain>
    </source>
</reference>
<organism evidence="2 3">
    <name type="scientific">Botryotinia fuckeliana (strain T4)</name>
    <name type="common">Noble rot fungus</name>
    <name type="synonym">Botrytis cinerea</name>
    <dbReference type="NCBI Taxonomy" id="999810"/>
    <lineage>
        <taxon>Eukaryota</taxon>
        <taxon>Fungi</taxon>
        <taxon>Dikarya</taxon>
        <taxon>Ascomycota</taxon>
        <taxon>Pezizomycotina</taxon>
        <taxon>Leotiomycetes</taxon>
        <taxon>Helotiales</taxon>
        <taxon>Sclerotiniaceae</taxon>
        <taxon>Botrytis</taxon>
    </lineage>
</organism>
<dbReference type="OrthoDB" id="10530790at2759"/>
<protein>
    <submittedName>
        <fullName evidence="2">Uncharacterized protein</fullName>
    </submittedName>
</protein>
<feature type="region of interest" description="Disordered" evidence="1">
    <location>
        <begin position="1"/>
        <end position="28"/>
    </location>
</feature>